<keyword evidence="12" id="KW-1185">Reference proteome</keyword>
<comment type="similarity">
    <text evidence="2">Belongs to the fasciclin-like AGP family.</text>
</comment>
<evidence type="ECO:0000256" key="8">
    <source>
        <dbReference type="SAM" id="MobiDB-lite"/>
    </source>
</evidence>
<dbReference type="SUPFAM" id="SSF82153">
    <property type="entry name" value="FAS1 domain"/>
    <property type="match status" value="2"/>
</dbReference>
<dbReference type="Pfam" id="PF02469">
    <property type="entry name" value="Fasciclin"/>
    <property type="match status" value="1"/>
</dbReference>
<feature type="chain" id="PRO_5032480341" description="FAS1 domain-containing protein" evidence="9">
    <location>
        <begin position="24"/>
        <end position="473"/>
    </location>
</feature>
<evidence type="ECO:0000259" key="10">
    <source>
        <dbReference type="PROSITE" id="PS50213"/>
    </source>
</evidence>
<organism evidence="11 12">
    <name type="scientific">Miscanthus lutarioriparius</name>
    <dbReference type="NCBI Taxonomy" id="422564"/>
    <lineage>
        <taxon>Eukaryota</taxon>
        <taxon>Viridiplantae</taxon>
        <taxon>Streptophyta</taxon>
        <taxon>Embryophyta</taxon>
        <taxon>Tracheophyta</taxon>
        <taxon>Spermatophyta</taxon>
        <taxon>Magnoliopsida</taxon>
        <taxon>Liliopsida</taxon>
        <taxon>Poales</taxon>
        <taxon>Poaceae</taxon>
        <taxon>PACMAD clade</taxon>
        <taxon>Panicoideae</taxon>
        <taxon>Andropogonodae</taxon>
        <taxon>Andropogoneae</taxon>
        <taxon>Saccharinae</taxon>
        <taxon>Miscanthus</taxon>
    </lineage>
</organism>
<dbReference type="PROSITE" id="PS50213">
    <property type="entry name" value="FAS1"/>
    <property type="match status" value="1"/>
</dbReference>
<evidence type="ECO:0000256" key="3">
    <source>
        <dbReference type="ARBA" id="ARBA00022475"/>
    </source>
</evidence>
<dbReference type="AlphaFoldDB" id="A0A811S6H3"/>
<comment type="subcellular location">
    <subcellularLocation>
        <location evidence="1">Cell membrane</location>
        <topology evidence="1">Lipid-anchor</topology>
        <topology evidence="1">GPI-anchor</topology>
    </subcellularLocation>
</comment>
<feature type="signal peptide" evidence="9">
    <location>
        <begin position="1"/>
        <end position="23"/>
    </location>
</feature>
<keyword evidence="6" id="KW-0472">Membrane</keyword>
<dbReference type="InterPro" id="IPR000782">
    <property type="entry name" value="FAS1_domain"/>
</dbReference>
<sequence length="473" mass="48185">MPPLAAVLLPLLLVLGASPACQGQGQGQGAAATHNITAILAAHPDLTDFSAALVSTGAAAEIGRRQTITVLVVDNAVMARLKAQKPDPKELERVIYLHVLLDYFDAAKLGSIQGGFAQVTSLYQATGKAQGSDGILNITVFTDGRVAVFTPSAPSNRLPTAFYQRSIKEVPSDIAVLQVKDLIWSPATADGAQGPAPASQPGAAPELTDLLSKNGCGGFAGLLAATADAVAAYDRSAGAAAGLTVFCPADKAVEAFNSTFKNLTADAWLAVLLYHGVAAHYSAQSLKAINGEVGTLAADGSKNHEYNLTVRADGDTVKLSSAAAIAATVTKTLLDKAPLDVYLIDAVLLPRELSNGGQGRTAPAPAPASSPAHAPTPTPALAPPPALAPVSPPPAHAPTPTPTPRLAPAPEAAPPTHRRRPAPSPEDTTPAPSPDEDGQPPADQKNNGARDTASWTLGAAVEAAAAATVFLLW</sequence>
<evidence type="ECO:0000256" key="7">
    <source>
        <dbReference type="ARBA" id="ARBA00023288"/>
    </source>
</evidence>
<dbReference type="PANTHER" id="PTHR32382">
    <property type="entry name" value="FASCICLIN-LIKE ARABINOGALACTAN PROTEIN"/>
    <property type="match status" value="1"/>
</dbReference>
<dbReference type="SMART" id="SM00554">
    <property type="entry name" value="FAS1"/>
    <property type="match status" value="1"/>
</dbReference>
<feature type="domain" description="FAS1" evidence="10">
    <location>
        <begin position="203"/>
        <end position="348"/>
    </location>
</feature>
<dbReference type="InterPro" id="IPR036378">
    <property type="entry name" value="FAS1_dom_sf"/>
</dbReference>
<evidence type="ECO:0000313" key="11">
    <source>
        <dbReference type="EMBL" id="CAD6336911.1"/>
    </source>
</evidence>
<dbReference type="PANTHER" id="PTHR32382:SF52">
    <property type="entry name" value="FAS1 DOMAIN-CONTAINING PROTEIN"/>
    <property type="match status" value="1"/>
</dbReference>
<dbReference type="GO" id="GO:0005886">
    <property type="term" value="C:plasma membrane"/>
    <property type="evidence" value="ECO:0007669"/>
    <property type="project" value="UniProtKB-SubCell"/>
</dbReference>
<reference evidence="11" key="1">
    <citation type="submission" date="2020-10" db="EMBL/GenBank/DDBJ databases">
        <authorList>
            <person name="Han B."/>
            <person name="Lu T."/>
            <person name="Zhao Q."/>
            <person name="Huang X."/>
            <person name="Zhao Y."/>
        </authorList>
    </citation>
    <scope>NUCLEOTIDE SEQUENCE</scope>
</reference>
<evidence type="ECO:0000256" key="6">
    <source>
        <dbReference type="ARBA" id="ARBA00023136"/>
    </source>
</evidence>
<evidence type="ECO:0000256" key="2">
    <source>
        <dbReference type="ARBA" id="ARBA00007843"/>
    </source>
</evidence>
<comment type="caution">
    <text evidence="11">The sequence shown here is derived from an EMBL/GenBank/DDBJ whole genome shotgun (WGS) entry which is preliminary data.</text>
</comment>
<dbReference type="OrthoDB" id="694090at2759"/>
<dbReference type="Proteomes" id="UP000604825">
    <property type="component" value="Unassembled WGS sequence"/>
</dbReference>
<dbReference type="GO" id="GO:0098552">
    <property type="term" value="C:side of membrane"/>
    <property type="evidence" value="ECO:0007669"/>
    <property type="project" value="UniProtKB-KW"/>
</dbReference>
<feature type="compositionally biased region" description="Polar residues" evidence="8">
    <location>
        <begin position="444"/>
        <end position="453"/>
    </location>
</feature>
<proteinExistence type="inferred from homology"/>
<dbReference type="InterPro" id="IPR033254">
    <property type="entry name" value="Plant_FLA"/>
</dbReference>
<keyword evidence="7" id="KW-0449">Lipoprotein</keyword>
<keyword evidence="4" id="KW-0336">GPI-anchor</keyword>
<evidence type="ECO:0000313" key="12">
    <source>
        <dbReference type="Proteomes" id="UP000604825"/>
    </source>
</evidence>
<gene>
    <name evidence="11" type="ORF">NCGR_LOCUS61009</name>
</gene>
<dbReference type="EMBL" id="CAJGYO010000018">
    <property type="protein sequence ID" value="CAD6336911.1"/>
    <property type="molecule type" value="Genomic_DNA"/>
</dbReference>
<evidence type="ECO:0000256" key="5">
    <source>
        <dbReference type="ARBA" id="ARBA00022729"/>
    </source>
</evidence>
<feature type="region of interest" description="Disordered" evidence="8">
    <location>
        <begin position="355"/>
        <end position="453"/>
    </location>
</feature>
<feature type="compositionally biased region" description="Pro residues" evidence="8">
    <location>
        <begin position="364"/>
        <end position="413"/>
    </location>
</feature>
<dbReference type="Gene3D" id="2.30.180.10">
    <property type="entry name" value="FAS1 domain"/>
    <property type="match status" value="2"/>
</dbReference>
<accession>A0A811S6H3</accession>
<name>A0A811S6H3_9POAL</name>
<keyword evidence="4" id="KW-0325">Glycoprotein</keyword>
<evidence type="ECO:0000256" key="4">
    <source>
        <dbReference type="ARBA" id="ARBA00022622"/>
    </source>
</evidence>
<keyword evidence="5 9" id="KW-0732">Signal</keyword>
<protein>
    <recommendedName>
        <fullName evidence="10">FAS1 domain-containing protein</fullName>
    </recommendedName>
</protein>
<keyword evidence="3" id="KW-1003">Cell membrane</keyword>
<evidence type="ECO:0000256" key="1">
    <source>
        <dbReference type="ARBA" id="ARBA00004609"/>
    </source>
</evidence>
<evidence type="ECO:0000256" key="9">
    <source>
        <dbReference type="SAM" id="SignalP"/>
    </source>
</evidence>